<dbReference type="Gramene" id="KCW47107">
    <property type="protein sequence ID" value="KCW47107"/>
    <property type="gene ID" value="EUGRSUZ_K00912"/>
</dbReference>
<dbReference type="FunCoup" id="A0A058ZZ35">
    <property type="interactions" value="43"/>
</dbReference>
<reference evidence="1" key="1">
    <citation type="submission" date="2013-07" db="EMBL/GenBank/DDBJ databases">
        <title>The genome of Eucalyptus grandis.</title>
        <authorList>
            <person name="Schmutz J."/>
            <person name="Hayes R."/>
            <person name="Myburg A."/>
            <person name="Tuskan G."/>
            <person name="Grattapaglia D."/>
            <person name="Rokhsar D.S."/>
        </authorList>
    </citation>
    <scope>NUCLEOTIDE SEQUENCE</scope>
    <source>
        <tissue evidence="1">Leaf extractions</tissue>
    </source>
</reference>
<protein>
    <recommendedName>
        <fullName evidence="2">Wound-responsive family protein</fullName>
    </recommendedName>
</protein>
<dbReference type="AlphaFoldDB" id="A0A058ZZ35"/>
<dbReference type="STRING" id="71139.A0A058ZZ35"/>
<dbReference type="KEGG" id="egr:104424847"/>
<accession>A0A058ZZ35</accession>
<evidence type="ECO:0008006" key="2">
    <source>
        <dbReference type="Google" id="ProtNLM"/>
    </source>
</evidence>
<evidence type="ECO:0000313" key="1">
    <source>
        <dbReference type="EMBL" id="KCW47107.1"/>
    </source>
</evidence>
<sequence length="94" mass="10130">MSYLNRAWVAVGVAAVQGHSDQGMRLKYGVKSIHQGKRRLFSGVEAADVRPLAGAVGSELDGAAARGGPDGDERRRQADESLRNVMYLNCWGQS</sequence>
<proteinExistence type="predicted"/>
<name>A0A058ZZ35_EUCGR</name>
<dbReference type="EMBL" id="KK198763">
    <property type="protein sequence ID" value="KCW47107.1"/>
    <property type="molecule type" value="Genomic_DNA"/>
</dbReference>
<dbReference type="InterPro" id="IPR022251">
    <property type="entry name" value="DUF3774_wound-induced"/>
</dbReference>
<dbReference type="InParanoid" id="A0A058ZZ35"/>
<dbReference type="eggNOG" id="ENOG502S96I">
    <property type="taxonomic scope" value="Eukaryota"/>
</dbReference>
<gene>
    <name evidence="1" type="ORF">EUGRSUZ_K00912</name>
</gene>
<organism evidence="1">
    <name type="scientific">Eucalyptus grandis</name>
    <name type="common">Flooded gum</name>
    <dbReference type="NCBI Taxonomy" id="71139"/>
    <lineage>
        <taxon>Eukaryota</taxon>
        <taxon>Viridiplantae</taxon>
        <taxon>Streptophyta</taxon>
        <taxon>Embryophyta</taxon>
        <taxon>Tracheophyta</taxon>
        <taxon>Spermatophyta</taxon>
        <taxon>Magnoliopsida</taxon>
        <taxon>eudicotyledons</taxon>
        <taxon>Gunneridae</taxon>
        <taxon>Pentapetalae</taxon>
        <taxon>rosids</taxon>
        <taxon>malvids</taxon>
        <taxon>Myrtales</taxon>
        <taxon>Myrtaceae</taxon>
        <taxon>Myrtoideae</taxon>
        <taxon>Eucalypteae</taxon>
        <taxon>Eucalyptus</taxon>
    </lineage>
</organism>
<dbReference type="Pfam" id="PF12609">
    <property type="entry name" value="DUF3774"/>
    <property type="match status" value="1"/>
</dbReference>
<dbReference type="OrthoDB" id="1923904at2759"/>
<dbReference type="OMA" id="GHKWKSG"/>
<dbReference type="PANTHER" id="PTHR33090">
    <property type="entry name" value="DUF3774 DOMAIN PROTEIN-RELATED"/>
    <property type="match status" value="1"/>
</dbReference>